<evidence type="ECO:0000313" key="2">
    <source>
        <dbReference type="Proteomes" id="UP001065298"/>
    </source>
</evidence>
<dbReference type="EMBL" id="CM046511">
    <property type="protein sequence ID" value="KAI8658016.1"/>
    <property type="molecule type" value="Genomic_DNA"/>
</dbReference>
<reference evidence="1" key="1">
    <citation type="submission" date="2022-06" db="EMBL/GenBank/DDBJ databases">
        <title>Fusarium solani species complex genomes reveal bases of compartmentalisation and animal pathogenesis.</title>
        <authorList>
            <person name="Tsai I.J."/>
        </authorList>
    </citation>
    <scope>NUCLEOTIDE SEQUENCE</scope>
    <source>
        <strain evidence="1">Fu6.1</strain>
    </source>
</reference>
<comment type="caution">
    <text evidence="1">The sequence shown here is derived from an EMBL/GenBank/DDBJ whole genome shotgun (WGS) entry which is preliminary data.</text>
</comment>
<accession>A0ACC0QMY3</accession>
<gene>
    <name evidence="1" type="ORF">NCS57_01182100</name>
</gene>
<organism evidence="1 2">
    <name type="scientific">Fusarium keratoplasticum</name>
    <dbReference type="NCBI Taxonomy" id="1328300"/>
    <lineage>
        <taxon>Eukaryota</taxon>
        <taxon>Fungi</taxon>
        <taxon>Dikarya</taxon>
        <taxon>Ascomycota</taxon>
        <taxon>Pezizomycotina</taxon>
        <taxon>Sordariomycetes</taxon>
        <taxon>Hypocreomycetidae</taxon>
        <taxon>Hypocreales</taxon>
        <taxon>Nectriaceae</taxon>
        <taxon>Fusarium</taxon>
        <taxon>Fusarium solani species complex</taxon>
    </lineage>
</organism>
<name>A0ACC0QMY3_9HYPO</name>
<keyword evidence="2" id="KW-1185">Reference proteome</keyword>
<sequence length="278" mass="30797">MSASASPSPAETTVTAPITFKQRGRRAKESFRKRPASSTIAPARDNPDGSSSSSDEHDTLEGPRIKRGKKGIVSTSTNVKTTPSEGHGPTAFRANRDIPLSDTNDATKRKDWYDQPTAKGPARAASNVRITTTTDFARDVCKDYAKTGWCGFGDSCVFLHDRSDTQQGWQLDREWEVHNKKKLPSNTNKGEDNGNADDDTTLDKIPLSCPICEGPYKRPIVTQCGHYFCEACALQRYRKDPTCRSCGVATMGVFNAASKLERLMRRKREREEEATDRS</sequence>
<protein>
    <submittedName>
        <fullName evidence="1">Pre-mRNA-splicing factor CWC24</fullName>
    </submittedName>
</protein>
<evidence type="ECO:0000313" key="1">
    <source>
        <dbReference type="EMBL" id="KAI8658016.1"/>
    </source>
</evidence>
<proteinExistence type="predicted"/>
<dbReference type="Proteomes" id="UP001065298">
    <property type="component" value="Chromosome 9"/>
</dbReference>